<evidence type="ECO:0000313" key="8">
    <source>
        <dbReference type="Proteomes" id="UP000031532"/>
    </source>
</evidence>
<dbReference type="Proteomes" id="UP000031532">
    <property type="component" value="Unassembled WGS sequence"/>
</dbReference>
<dbReference type="EMBL" id="JTJC03000001">
    <property type="protein sequence ID" value="NHC33880.1"/>
    <property type="molecule type" value="Genomic_DNA"/>
</dbReference>
<name>A0A9X5E274_9CYAN</name>
<dbReference type="InterPro" id="IPR050367">
    <property type="entry name" value="APC_superfamily"/>
</dbReference>
<evidence type="ECO:0000313" key="7">
    <source>
        <dbReference type="EMBL" id="NHC33880.1"/>
    </source>
</evidence>
<sequence length="500" mass="54797">MTTERISNSNSDRLSLAELIPPRILPRVLGRWDLIVVYISIIYASYGSGQMAGAGWQAISIWLLAYLIFLLPAGMCSLELGHLFPEEGGVYVWASKTMGKFWGFMGGWLSWMPVFGAITPWTAIATSYLSTAFGWKLQLWQQVGVQIAIVWAAVFISLFSLRQAQKIVNRLFYVYAGLSILSIVAAIAYVINNGNFATPIPSFGELMPNLQENGAIFALAVLLLLGVETPFNMGVEFKSVNKAAPWMVFGGSLILGLFYLITTASVLITTPLGKADPYVSQSLIYGQVGWGSLVVVSGFLYGFTTIAQHACYQYAYSRLLFISGIEKHLPKIFAYVDPRTRTPVAAILLQGAIITAIVLIMYSNANLTVATQVLLASITVVWCISNYFFIFPVAIARRKYPHLYSEPGRVSWQIPGGTVGTWLTLIVATIGNTIAIYYCFASPWVSELSVGEWAPKVAIVSGVAIALGVAIYFISLKRSAHVNTEDELAQYAFLESDGEK</sequence>
<evidence type="ECO:0000256" key="6">
    <source>
        <dbReference type="SAM" id="Phobius"/>
    </source>
</evidence>
<comment type="subcellular location">
    <subcellularLocation>
        <location evidence="1">Cell membrane</location>
        <topology evidence="1">Multi-pass membrane protein</topology>
    </subcellularLocation>
</comment>
<proteinExistence type="predicted"/>
<feature type="transmembrane region" description="Helical" evidence="6">
    <location>
        <begin position="58"/>
        <end position="80"/>
    </location>
</feature>
<dbReference type="Pfam" id="PF13520">
    <property type="entry name" value="AA_permease_2"/>
    <property type="match status" value="1"/>
</dbReference>
<dbReference type="Gene3D" id="1.20.1740.10">
    <property type="entry name" value="Amino acid/polyamine transporter I"/>
    <property type="match status" value="1"/>
</dbReference>
<dbReference type="InterPro" id="IPR002293">
    <property type="entry name" value="AA/rel_permease1"/>
</dbReference>
<keyword evidence="2" id="KW-1003">Cell membrane</keyword>
<evidence type="ECO:0000256" key="3">
    <source>
        <dbReference type="ARBA" id="ARBA00022692"/>
    </source>
</evidence>
<gene>
    <name evidence="7" type="ORF">QH73_0004245</name>
</gene>
<dbReference type="GO" id="GO:0005886">
    <property type="term" value="C:plasma membrane"/>
    <property type="evidence" value="ECO:0007669"/>
    <property type="project" value="UniProtKB-SubCell"/>
</dbReference>
<keyword evidence="4 6" id="KW-1133">Transmembrane helix</keyword>
<dbReference type="OrthoDB" id="127638at2"/>
<dbReference type="GO" id="GO:0022857">
    <property type="term" value="F:transmembrane transporter activity"/>
    <property type="evidence" value="ECO:0007669"/>
    <property type="project" value="InterPro"/>
</dbReference>
<feature type="transmembrane region" description="Helical" evidence="6">
    <location>
        <begin position="288"/>
        <end position="312"/>
    </location>
</feature>
<protein>
    <submittedName>
        <fullName evidence="7">APC family permease</fullName>
    </submittedName>
</protein>
<reference evidence="7 8" key="1">
    <citation type="journal article" date="2015" name="Genome Announc.">
        <title>Draft Genome Sequence of the Terrestrial Cyanobacterium Scytonema millei VB511283, Isolated from Eastern India.</title>
        <authorList>
            <person name="Sen D."/>
            <person name="Chandrababunaidu M.M."/>
            <person name="Singh D."/>
            <person name="Sanghi N."/>
            <person name="Ghorai A."/>
            <person name="Mishra G.P."/>
            <person name="Madduluri M."/>
            <person name="Adhikary S.P."/>
            <person name="Tripathy S."/>
        </authorList>
    </citation>
    <scope>NUCLEOTIDE SEQUENCE [LARGE SCALE GENOMIC DNA]</scope>
    <source>
        <strain evidence="7 8">VB511283</strain>
    </source>
</reference>
<dbReference type="PANTHER" id="PTHR42770:SF7">
    <property type="entry name" value="MEMBRANE PROTEIN"/>
    <property type="match status" value="1"/>
</dbReference>
<feature type="transmembrane region" description="Helical" evidence="6">
    <location>
        <begin position="453"/>
        <end position="474"/>
    </location>
</feature>
<evidence type="ECO:0000256" key="5">
    <source>
        <dbReference type="ARBA" id="ARBA00023136"/>
    </source>
</evidence>
<accession>A0A9X5E274</accession>
<dbReference type="RefSeq" id="WP_039715356.1">
    <property type="nucleotide sequence ID" value="NZ_JTJC03000001.1"/>
</dbReference>
<evidence type="ECO:0000256" key="1">
    <source>
        <dbReference type="ARBA" id="ARBA00004651"/>
    </source>
</evidence>
<keyword evidence="3 6" id="KW-0812">Transmembrane</keyword>
<feature type="transmembrane region" description="Helical" evidence="6">
    <location>
        <begin position="101"/>
        <end position="119"/>
    </location>
</feature>
<feature type="transmembrane region" description="Helical" evidence="6">
    <location>
        <begin position="344"/>
        <end position="362"/>
    </location>
</feature>
<feature type="transmembrane region" description="Helical" evidence="6">
    <location>
        <begin position="374"/>
        <end position="396"/>
    </location>
</feature>
<feature type="transmembrane region" description="Helical" evidence="6">
    <location>
        <begin position="417"/>
        <end position="438"/>
    </location>
</feature>
<keyword evidence="5 6" id="KW-0472">Membrane</keyword>
<organism evidence="7 8">
    <name type="scientific">Scytonema millei VB511283</name>
    <dbReference type="NCBI Taxonomy" id="1245923"/>
    <lineage>
        <taxon>Bacteria</taxon>
        <taxon>Bacillati</taxon>
        <taxon>Cyanobacteriota</taxon>
        <taxon>Cyanophyceae</taxon>
        <taxon>Nostocales</taxon>
        <taxon>Scytonemataceae</taxon>
        <taxon>Scytonema</taxon>
    </lineage>
</organism>
<feature type="transmembrane region" description="Helical" evidence="6">
    <location>
        <begin position="246"/>
        <end position="268"/>
    </location>
</feature>
<keyword evidence="8" id="KW-1185">Reference proteome</keyword>
<dbReference type="PIRSF" id="PIRSF006060">
    <property type="entry name" value="AA_transporter"/>
    <property type="match status" value="1"/>
</dbReference>
<feature type="transmembrane region" description="Helical" evidence="6">
    <location>
        <begin position="171"/>
        <end position="191"/>
    </location>
</feature>
<dbReference type="PANTHER" id="PTHR42770">
    <property type="entry name" value="AMINO ACID TRANSPORTER-RELATED"/>
    <property type="match status" value="1"/>
</dbReference>
<feature type="transmembrane region" description="Helical" evidence="6">
    <location>
        <begin position="28"/>
        <end position="46"/>
    </location>
</feature>
<evidence type="ECO:0000256" key="2">
    <source>
        <dbReference type="ARBA" id="ARBA00022475"/>
    </source>
</evidence>
<comment type="caution">
    <text evidence="7">The sequence shown here is derived from an EMBL/GenBank/DDBJ whole genome shotgun (WGS) entry which is preliminary data.</text>
</comment>
<dbReference type="AlphaFoldDB" id="A0A9X5E274"/>
<feature type="transmembrane region" description="Helical" evidence="6">
    <location>
        <begin position="215"/>
        <end position="234"/>
    </location>
</feature>
<feature type="transmembrane region" description="Helical" evidence="6">
    <location>
        <begin position="139"/>
        <end position="159"/>
    </location>
</feature>
<evidence type="ECO:0000256" key="4">
    <source>
        <dbReference type="ARBA" id="ARBA00022989"/>
    </source>
</evidence>